<reference evidence="3" key="1">
    <citation type="journal article" date="2019" name="Int. J. Syst. Evol. Microbiol.">
        <title>The Global Catalogue of Microorganisms (GCM) 10K type strain sequencing project: providing services to taxonomists for standard genome sequencing and annotation.</title>
        <authorList>
            <consortium name="The Broad Institute Genomics Platform"/>
            <consortium name="The Broad Institute Genome Sequencing Center for Infectious Disease"/>
            <person name="Wu L."/>
            <person name="Ma J."/>
        </authorList>
    </citation>
    <scope>NUCLEOTIDE SEQUENCE [LARGE SCALE GENOMIC DNA]</scope>
    <source>
        <strain evidence="3">JCM 18326</strain>
    </source>
</reference>
<comment type="caution">
    <text evidence="2">The sequence shown here is derived from an EMBL/GenBank/DDBJ whole genome shotgun (WGS) entry which is preliminary data.</text>
</comment>
<evidence type="ECO:0000256" key="1">
    <source>
        <dbReference type="SAM" id="Coils"/>
    </source>
</evidence>
<keyword evidence="3" id="KW-1185">Reference proteome</keyword>
<name>A0ABP9D046_9BACT</name>
<accession>A0ABP9D046</accession>
<dbReference type="Proteomes" id="UP001500298">
    <property type="component" value="Unassembled WGS sequence"/>
</dbReference>
<evidence type="ECO:0000313" key="2">
    <source>
        <dbReference type="EMBL" id="GAA4820873.1"/>
    </source>
</evidence>
<sequence>MVQALIIEIQKTRELFLEQYAEVMDEWMETFMEHPELQEKLTDRLNHLKQSEINCWKKVEQWGNNLPVFSPYQEGETTQAMLERMKQKAKQEEDNEKALEEGKQYLEELNALFLPLKEIMSEVQKIKAALRLQALKDKLKNEE</sequence>
<proteinExistence type="predicted"/>
<protein>
    <recommendedName>
        <fullName evidence="4">DUF2383 domain-containing protein</fullName>
    </recommendedName>
</protein>
<feature type="coiled-coil region" evidence="1">
    <location>
        <begin position="75"/>
        <end position="108"/>
    </location>
</feature>
<gene>
    <name evidence="2" type="ORF">GCM10023331_01510</name>
</gene>
<evidence type="ECO:0008006" key="4">
    <source>
        <dbReference type="Google" id="ProtNLM"/>
    </source>
</evidence>
<organism evidence="2 3">
    <name type="scientific">Algivirga pacifica</name>
    <dbReference type="NCBI Taxonomy" id="1162670"/>
    <lineage>
        <taxon>Bacteria</taxon>
        <taxon>Pseudomonadati</taxon>
        <taxon>Bacteroidota</taxon>
        <taxon>Cytophagia</taxon>
        <taxon>Cytophagales</taxon>
        <taxon>Flammeovirgaceae</taxon>
        <taxon>Algivirga</taxon>
    </lineage>
</organism>
<keyword evidence="1" id="KW-0175">Coiled coil</keyword>
<evidence type="ECO:0000313" key="3">
    <source>
        <dbReference type="Proteomes" id="UP001500298"/>
    </source>
</evidence>
<dbReference type="EMBL" id="BAABJX010000004">
    <property type="protein sequence ID" value="GAA4820873.1"/>
    <property type="molecule type" value="Genomic_DNA"/>
</dbReference>
<dbReference type="RefSeq" id="WP_345368501.1">
    <property type="nucleotide sequence ID" value="NZ_BAABJX010000004.1"/>
</dbReference>